<dbReference type="InterPro" id="IPR007696">
    <property type="entry name" value="DNA_mismatch_repair_MutS_core"/>
</dbReference>
<dbReference type="EMBL" id="SADE01000002">
    <property type="protein sequence ID" value="RVU36931.1"/>
    <property type="molecule type" value="Genomic_DNA"/>
</dbReference>
<dbReference type="PROSITE" id="PS00486">
    <property type="entry name" value="DNA_MISMATCH_REPAIR_2"/>
    <property type="match status" value="1"/>
</dbReference>
<comment type="caution">
    <text evidence="12">The sequence shown here is derived from an EMBL/GenBank/DDBJ whole genome shotgun (WGS) entry which is preliminary data.</text>
</comment>
<dbReference type="SUPFAM" id="SSF48334">
    <property type="entry name" value="DNA repair protein MutS, domain III"/>
    <property type="match status" value="1"/>
</dbReference>
<gene>
    <name evidence="9 12" type="primary">mutS</name>
    <name evidence="12" type="ORF">EOI86_13975</name>
</gene>
<dbReference type="InterPro" id="IPR000432">
    <property type="entry name" value="DNA_mismatch_repair_MutS_C"/>
</dbReference>
<dbReference type="Gene3D" id="6.10.140.430">
    <property type="match status" value="1"/>
</dbReference>
<dbReference type="Pfam" id="PF01624">
    <property type="entry name" value="MutS_I"/>
    <property type="match status" value="1"/>
</dbReference>
<dbReference type="Proteomes" id="UP000287447">
    <property type="component" value="Unassembled WGS sequence"/>
</dbReference>
<sequence>MMEQYLSIKGANPDCLLFYRMGDFYELFFDDAVQAAAALDITLTKRGHHDGQDIPMCGVPVHAAETYLSRLIRKGFRVAVCEQTEDPAEAKKRGGKSVVARDVVRVVTPGTLTEDTLLDARSNNYLAALAMAGRGMALAWLDVSTGDFRVQSVEEGSVAAVLSRVHPGELLVPKRLTDRPDLYDLFADWRDELAVQSDSLFDSVNAEKRLKEQYGVAALDAFGDYERAELSAAGALLDYVRLTQVGKVPRLSPPRKLSAGAIMEIDQATRRNLELTRTLSGDRAGSLLETIDRTVTGGGARLLANRLSAPLTDRQQIDARYDAVGFFLEQAGARDDLRQVLRGAPDLERALSRITVDRGGPRDLAAIRDGLGLTAGIKNLLQKAGSLPALLTEAHKDLGVHDVLVDRLSRALADDPPLITRDGGFIRAGYAPHLDEVRNLRDHSRKLIAGLEGRYRQETGIEALKIKHNNVLGYFIEISARHASRMGDAFIHRQTMSNAMRYSSPELGDLARSISEAGDKALALEQELFEDLIGEVTARVTEIALAAAALAGLDWASALADLAEERRYARPKVTDDLSFRITGGRHPVVEAALNRDGEQPFVANDCDLSRDRNLWLLTGPNMAGKSTFLRQNALIAVLAQSGSFVPAEQAEIGIVDRLFSRVGASDDLARGRSTFMVEMVETATILNQATERSLVILDEIGRGTATFDGLSIAWACVEHLHDTAKSRALFATHYHELTALAERLPALAPHCMRVKEWQGEVVFLHEVAAGAADRSYGIHVARLAGLPAAVVARAEEVLQTLERGEQSGAVTRLIDDLPLFQAAAQPKPAVTGDGSAAPPPNPALEVLEGLDPDEMTPREALDALYRLSRMIKGAD</sequence>
<evidence type="ECO:0000256" key="8">
    <source>
        <dbReference type="ARBA" id="ARBA00024647"/>
    </source>
</evidence>
<dbReference type="SMART" id="SM00533">
    <property type="entry name" value="MUTSd"/>
    <property type="match status" value="1"/>
</dbReference>
<dbReference type="Gene3D" id="3.40.50.300">
    <property type="entry name" value="P-loop containing nucleotide triphosphate hydrolases"/>
    <property type="match status" value="1"/>
</dbReference>
<dbReference type="CDD" id="cd03284">
    <property type="entry name" value="ABC_MutS1"/>
    <property type="match status" value="1"/>
</dbReference>
<keyword evidence="7 9" id="KW-0234">DNA repair</keyword>
<dbReference type="InterPro" id="IPR016151">
    <property type="entry name" value="DNA_mismatch_repair_MutS_N"/>
</dbReference>
<evidence type="ECO:0000256" key="2">
    <source>
        <dbReference type="ARBA" id="ARBA00021982"/>
    </source>
</evidence>
<accession>A0A3S2WST8</accession>
<dbReference type="GO" id="GO:0140664">
    <property type="term" value="F:ATP-dependent DNA damage sensor activity"/>
    <property type="evidence" value="ECO:0007669"/>
    <property type="project" value="InterPro"/>
</dbReference>
<dbReference type="Pfam" id="PF00488">
    <property type="entry name" value="MutS_V"/>
    <property type="match status" value="1"/>
</dbReference>
<dbReference type="InterPro" id="IPR007860">
    <property type="entry name" value="DNA_mmatch_repair_MutS_con_dom"/>
</dbReference>
<dbReference type="Pfam" id="PF05188">
    <property type="entry name" value="MutS_II"/>
    <property type="match status" value="1"/>
</dbReference>
<feature type="binding site" evidence="9">
    <location>
        <begin position="619"/>
        <end position="626"/>
    </location>
    <ligand>
        <name>ATP</name>
        <dbReference type="ChEBI" id="CHEBI:30616"/>
    </ligand>
</feature>
<evidence type="ECO:0000256" key="5">
    <source>
        <dbReference type="ARBA" id="ARBA00022840"/>
    </source>
</evidence>
<organism evidence="12 13">
    <name type="scientific">Hwanghaeella grinnelliae</name>
    <dbReference type="NCBI Taxonomy" id="2500179"/>
    <lineage>
        <taxon>Bacteria</taxon>
        <taxon>Pseudomonadati</taxon>
        <taxon>Pseudomonadota</taxon>
        <taxon>Alphaproteobacteria</taxon>
        <taxon>Rhodospirillales</taxon>
        <taxon>Rhodospirillaceae</taxon>
        <taxon>Hwanghaeella</taxon>
    </lineage>
</organism>
<evidence type="ECO:0000256" key="3">
    <source>
        <dbReference type="ARBA" id="ARBA00022741"/>
    </source>
</evidence>
<dbReference type="Pfam" id="PF05190">
    <property type="entry name" value="MutS_IV"/>
    <property type="match status" value="1"/>
</dbReference>
<comment type="function">
    <text evidence="8 9">This protein is involved in the repair of mismatches in DNA. It is possible that it carries out the mismatch recognition step. This protein has a weak ATPase activity.</text>
</comment>
<dbReference type="GO" id="GO:0030983">
    <property type="term" value="F:mismatched DNA binding"/>
    <property type="evidence" value="ECO:0007669"/>
    <property type="project" value="InterPro"/>
</dbReference>
<evidence type="ECO:0000313" key="12">
    <source>
        <dbReference type="EMBL" id="RVU36931.1"/>
    </source>
</evidence>
<dbReference type="PANTHER" id="PTHR11361">
    <property type="entry name" value="DNA MISMATCH REPAIR PROTEIN MUTS FAMILY MEMBER"/>
    <property type="match status" value="1"/>
</dbReference>
<dbReference type="NCBIfam" id="TIGR01070">
    <property type="entry name" value="mutS1"/>
    <property type="match status" value="1"/>
</dbReference>
<proteinExistence type="inferred from homology"/>
<dbReference type="SMART" id="SM00534">
    <property type="entry name" value="MUTSac"/>
    <property type="match status" value="1"/>
</dbReference>
<evidence type="ECO:0000256" key="1">
    <source>
        <dbReference type="ARBA" id="ARBA00006271"/>
    </source>
</evidence>
<dbReference type="PANTHER" id="PTHR11361:SF34">
    <property type="entry name" value="DNA MISMATCH REPAIR PROTEIN MSH1, MITOCHONDRIAL"/>
    <property type="match status" value="1"/>
</dbReference>
<dbReference type="FunFam" id="3.40.1170.10:FF:000001">
    <property type="entry name" value="DNA mismatch repair protein MutS"/>
    <property type="match status" value="1"/>
</dbReference>
<dbReference type="Pfam" id="PF05192">
    <property type="entry name" value="MutS_III"/>
    <property type="match status" value="1"/>
</dbReference>
<comment type="similarity">
    <text evidence="1 9 10">Belongs to the DNA mismatch repair MutS family.</text>
</comment>
<dbReference type="InterPro" id="IPR005748">
    <property type="entry name" value="DNA_mismatch_repair_MutS"/>
</dbReference>
<dbReference type="OrthoDB" id="9802448at2"/>
<dbReference type="Gene3D" id="3.40.1170.10">
    <property type="entry name" value="DNA repair protein MutS, domain I"/>
    <property type="match status" value="1"/>
</dbReference>
<dbReference type="InterPro" id="IPR017261">
    <property type="entry name" value="DNA_mismatch_repair_MutS/MSH"/>
</dbReference>
<evidence type="ECO:0000256" key="9">
    <source>
        <dbReference type="HAMAP-Rule" id="MF_00096"/>
    </source>
</evidence>
<dbReference type="FunFam" id="3.40.50.300:FF:000870">
    <property type="entry name" value="MutS protein homolog 4"/>
    <property type="match status" value="1"/>
</dbReference>
<dbReference type="SUPFAM" id="SSF52540">
    <property type="entry name" value="P-loop containing nucleoside triphosphate hydrolases"/>
    <property type="match status" value="1"/>
</dbReference>
<dbReference type="InterPro" id="IPR027417">
    <property type="entry name" value="P-loop_NTPase"/>
</dbReference>
<dbReference type="SUPFAM" id="SSF53150">
    <property type="entry name" value="DNA repair protein MutS, domain II"/>
    <property type="match status" value="1"/>
</dbReference>
<keyword evidence="4 9" id="KW-0227">DNA damage</keyword>
<dbReference type="Gene3D" id="3.30.420.110">
    <property type="entry name" value="MutS, connector domain"/>
    <property type="match status" value="1"/>
</dbReference>
<evidence type="ECO:0000256" key="7">
    <source>
        <dbReference type="ARBA" id="ARBA00023204"/>
    </source>
</evidence>
<protein>
    <recommendedName>
        <fullName evidence="2 9">DNA mismatch repair protein MutS</fullName>
    </recommendedName>
</protein>
<dbReference type="InterPro" id="IPR007695">
    <property type="entry name" value="DNA_mismatch_repair_MutS-lik_N"/>
</dbReference>
<dbReference type="GO" id="GO:0006298">
    <property type="term" value="P:mismatch repair"/>
    <property type="evidence" value="ECO:0007669"/>
    <property type="project" value="UniProtKB-UniRule"/>
</dbReference>
<dbReference type="InterPro" id="IPR045076">
    <property type="entry name" value="MutS"/>
</dbReference>
<evidence type="ECO:0000256" key="6">
    <source>
        <dbReference type="ARBA" id="ARBA00023125"/>
    </source>
</evidence>
<dbReference type="GO" id="GO:0005524">
    <property type="term" value="F:ATP binding"/>
    <property type="evidence" value="ECO:0007669"/>
    <property type="project" value="UniProtKB-UniRule"/>
</dbReference>
<evidence type="ECO:0000256" key="10">
    <source>
        <dbReference type="RuleBase" id="RU003756"/>
    </source>
</evidence>
<dbReference type="AlphaFoldDB" id="A0A3S2WST8"/>
<feature type="domain" description="DNA mismatch repair proteins mutS family" evidence="11">
    <location>
        <begin position="693"/>
        <end position="709"/>
    </location>
</feature>
<dbReference type="SUPFAM" id="SSF55271">
    <property type="entry name" value="DNA repair protein MutS, domain I"/>
    <property type="match status" value="1"/>
</dbReference>
<dbReference type="HAMAP" id="MF_00096">
    <property type="entry name" value="MutS"/>
    <property type="match status" value="1"/>
</dbReference>
<keyword evidence="6 9" id="KW-0238">DNA-binding</keyword>
<dbReference type="GO" id="GO:0003684">
    <property type="term" value="F:damaged DNA binding"/>
    <property type="evidence" value="ECO:0007669"/>
    <property type="project" value="UniProtKB-UniRule"/>
</dbReference>
<dbReference type="NCBIfam" id="NF003810">
    <property type="entry name" value="PRK05399.1"/>
    <property type="match status" value="1"/>
</dbReference>
<evidence type="ECO:0000256" key="4">
    <source>
        <dbReference type="ARBA" id="ARBA00022763"/>
    </source>
</evidence>
<keyword evidence="13" id="KW-1185">Reference proteome</keyword>
<dbReference type="InterPro" id="IPR036187">
    <property type="entry name" value="DNA_mismatch_repair_MutS_sf"/>
</dbReference>
<dbReference type="PIRSF" id="PIRSF037677">
    <property type="entry name" value="DNA_mis_repair_Msh6"/>
    <property type="match status" value="1"/>
</dbReference>
<keyword evidence="5 9" id="KW-0067">ATP-binding</keyword>
<dbReference type="GO" id="GO:0005829">
    <property type="term" value="C:cytosol"/>
    <property type="evidence" value="ECO:0007669"/>
    <property type="project" value="TreeGrafter"/>
</dbReference>
<reference evidence="13" key="1">
    <citation type="submission" date="2019-01" db="EMBL/GenBank/DDBJ databases">
        <title>Gri0909 isolated from a small marine red alga.</title>
        <authorList>
            <person name="Kim J."/>
            <person name="Jeong S.E."/>
            <person name="Jeon C.O."/>
        </authorList>
    </citation>
    <scope>NUCLEOTIDE SEQUENCE [LARGE SCALE GENOMIC DNA]</scope>
    <source>
        <strain evidence="13">Gri0909</strain>
    </source>
</reference>
<dbReference type="Gene3D" id="1.10.1420.10">
    <property type="match status" value="2"/>
</dbReference>
<evidence type="ECO:0000313" key="13">
    <source>
        <dbReference type="Proteomes" id="UP000287447"/>
    </source>
</evidence>
<evidence type="ECO:0000259" key="11">
    <source>
        <dbReference type="PROSITE" id="PS00486"/>
    </source>
</evidence>
<keyword evidence="3 9" id="KW-0547">Nucleotide-binding</keyword>
<dbReference type="InterPro" id="IPR036678">
    <property type="entry name" value="MutS_con_dom_sf"/>
</dbReference>
<dbReference type="InterPro" id="IPR007861">
    <property type="entry name" value="DNA_mismatch_repair_MutS_clamp"/>
</dbReference>
<name>A0A3S2WST8_9PROT</name>